<dbReference type="EMBL" id="HBFB01001749">
    <property type="protein sequence ID" value="CAD8664242.1"/>
    <property type="molecule type" value="Transcribed_RNA"/>
</dbReference>
<reference evidence="2" key="1">
    <citation type="submission" date="2021-01" db="EMBL/GenBank/DDBJ databases">
        <authorList>
            <person name="Corre E."/>
            <person name="Pelletier E."/>
            <person name="Niang G."/>
            <person name="Scheremetjew M."/>
            <person name="Finn R."/>
            <person name="Kale V."/>
            <person name="Holt S."/>
            <person name="Cochrane G."/>
            <person name="Meng A."/>
            <person name="Brown T."/>
            <person name="Cohen L."/>
        </authorList>
    </citation>
    <scope>NUCLEOTIDE SEQUENCE</scope>
    <source>
        <strain evidence="2">SAG 11-49</strain>
    </source>
</reference>
<proteinExistence type="predicted"/>
<evidence type="ECO:0000313" key="2">
    <source>
        <dbReference type="EMBL" id="CAD8664242.1"/>
    </source>
</evidence>
<organism evidence="2">
    <name type="scientific">Chlamydomonas leiostraca</name>
    <dbReference type="NCBI Taxonomy" id="1034604"/>
    <lineage>
        <taxon>Eukaryota</taxon>
        <taxon>Viridiplantae</taxon>
        <taxon>Chlorophyta</taxon>
        <taxon>core chlorophytes</taxon>
        <taxon>Chlorophyceae</taxon>
        <taxon>CS clade</taxon>
        <taxon>Chlamydomonadales</taxon>
        <taxon>Chlamydomonadaceae</taxon>
        <taxon>Chlamydomonas</taxon>
    </lineage>
</organism>
<gene>
    <name evidence="2" type="ORF">CLEI1391_LOCUS893</name>
</gene>
<name>A0A7S0R067_9CHLO</name>
<accession>A0A7S0R067</accession>
<keyword evidence="1" id="KW-0732">Signal</keyword>
<feature type="signal peptide" evidence="1">
    <location>
        <begin position="1"/>
        <end position="26"/>
    </location>
</feature>
<feature type="chain" id="PRO_5030726360" evidence="1">
    <location>
        <begin position="27"/>
        <end position="120"/>
    </location>
</feature>
<dbReference type="AlphaFoldDB" id="A0A7S0R067"/>
<evidence type="ECO:0000256" key="1">
    <source>
        <dbReference type="SAM" id="SignalP"/>
    </source>
</evidence>
<sequence length="120" mass="13209">MANTYKMPALFMAALVLASLAFHAQAEGAACTWPKAWDVLSRTNSGLRMPVGGMHCGDLGNFPEHECCCWCFEGKNRKWCRYGQVENNDGELRGARWPDLCAGKVVVPGSPRDKESDDSL</sequence>
<protein>
    <submittedName>
        <fullName evidence="2">Uncharacterized protein</fullName>
    </submittedName>
</protein>